<dbReference type="Gene3D" id="2.10.50.10">
    <property type="entry name" value="Tumor Necrosis Factor Receptor, subunit A, domain 2"/>
    <property type="match status" value="1"/>
</dbReference>
<accession>A0AAN7ZGY2</accession>
<evidence type="ECO:0000259" key="3">
    <source>
        <dbReference type="PROSITE" id="PS50050"/>
    </source>
</evidence>
<reference evidence="4 5" key="1">
    <citation type="journal article" date="2024" name="Insects">
        <title>An Improved Chromosome-Level Genome Assembly of the Firefly Pyrocoelia pectoralis.</title>
        <authorList>
            <person name="Fu X."/>
            <person name="Meyer-Rochow V.B."/>
            <person name="Ballantyne L."/>
            <person name="Zhu X."/>
        </authorList>
    </citation>
    <scope>NUCLEOTIDE SEQUENCE [LARGE SCALE GENOMIC DNA]</scope>
    <source>
        <strain evidence="4">XCY_ONT2</strain>
    </source>
</reference>
<gene>
    <name evidence="4" type="ORF">RI129_007302</name>
</gene>
<proteinExistence type="predicted"/>
<organism evidence="4 5">
    <name type="scientific">Pyrocoelia pectoralis</name>
    <dbReference type="NCBI Taxonomy" id="417401"/>
    <lineage>
        <taxon>Eukaryota</taxon>
        <taxon>Metazoa</taxon>
        <taxon>Ecdysozoa</taxon>
        <taxon>Arthropoda</taxon>
        <taxon>Hexapoda</taxon>
        <taxon>Insecta</taxon>
        <taxon>Pterygota</taxon>
        <taxon>Neoptera</taxon>
        <taxon>Endopterygota</taxon>
        <taxon>Coleoptera</taxon>
        <taxon>Polyphaga</taxon>
        <taxon>Elateriformia</taxon>
        <taxon>Elateroidea</taxon>
        <taxon>Lampyridae</taxon>
        <taxon>Lampyrinae</taxon>
        <taxon>Pyrocoelia</taxon>
    </lineage>
</organism>
<keyword evidence="2" id="KW-0812">Transmembrane</keyword>
<dbReference type="Proteomes" id="UP001329430">
    <property type="component" value="Chromosome 5"/>
</dbReference>
<evidence type="ECO:0000256" key="1">
    <source>
        <dbReference type="PROSITE-ProRule" id="PRU00206"/>
    </source>
</evidence>
<keyword evidence="2" id="KW-1133">Transmembrane helix</keyword>
<evidence type="ECO:0000256" key="2">
    <source>
        <dbReference type="SAM" id="Phobius"/>
    </source>
</evidence>
<comment type="caution">
    <text evidence="1">Lacks conserved residue(s) required for the propagation of feature annotation.</text>
</comment>
<dbReference type="SUPFAM" id="SSF57586">
    <property type="entry name" value="TNF receptor-like"/>
    <property type="match status" value="1"/>
</dbReference>
<dbReference type="InterPro" id="IPR001368">
    <property type="entry name" value="TNFR/NGFR_Cys_rich_reg"/>
</dbReference>
<evidence type="ECO:0000313" key="4">
    <source>
        <dbReference type="EMBL" id="KAK5643457.1"/>
    </source>
</evidence>
<comment type="caution">
    <text evidence="4">The sequence shown here is derived from an EMBL/GenBank/DDBJ whole genome shotgun (WGS) entry which is preliminary data.</text>
</comment>
<evidence type="ECO:0000313" key="5">
    <source>
        <dbReference type="Proteomes" id="UP001329430"/>
    </source>
</evidence>
<sequence length="278" mass="31300">MEILNYSKVMVSGSGLLQTLLIISSISLGASLVCPQGKQFLHHNLQICVNCSICDNEKGQVVLRPCEVHRDTICGPLSELSLDWKFLQQPQQENRHRHEHHRHHHEAKEVRVYWNVRENAGVHDKQAAETKTEARVDSAVEVIGTGVTSTEVPFSSAETLIWDWQAIALTLAVFACILFFLVIALYSLHQAKQWRRLKENFEADVEELSARLSLMAASSNEKGEILEPSMGPVHDGNYLKNRCVYLEQLLNVRKDTKIGSDTGNVYIEESNPTSPTKT</sequence>
<dbReference type="EMBL" id="JAVRBK010000005">
    <property type="protein sequence ID" value="KAK5643457.1"/>
    <property type="molecule type" value="Genomic_DNA"/>
</dbReference>
<dbReference type="Pfam" id="PF00020">
    <property type="entry name" value="TNFR_c6"/>
    <property type="match status" value="1"/>
</dbReference>
<feature type="repeat" description="TNFR-Cys" evidence="1">
    <location>
        <begin position="33"/>
        <end position="74"/>
    </location>
</feature>
<dbReference type="SMART" id="SM00208">
    <property type="entry name" value="TNFR"/>
    <property type="match status" value="1"/>
</dbReference>
<feature type="transmembrane region" description="Helical" evidence="2">
    <location>
        <begin position="164"/>
        <end position="188"/>
    </location>
</feature>
<dbReference type="PROSITE" id="PS50050">
    <property type="entry name" value="TNFR_NGFR_2"/>
    <property type="match status" value="1"/>
</dbReference>
<protein>
    <recommendedName>
        <fullName evidence="3">TNFR-Cys domain-containing protein</fullName>
    </recommendedName>
</protein>
<keyword evidence="2" id="KW-0472">Membrane</keyword>
<keyword evidence="5" id="KW-1185">Reference proteome</keyword>
<feature type="domain" description="TNFR-Cys" evidence="3">
    <location>
        <begin position="33"/>
        <end position="74"/>
    </location>
</feature>
<dbReference type="AlphaFoldDB" id="A0AAN7ZGY2"/>
<name>A0AAN7ZGY2_9COLE</name>
<dbReference type="PROSITE" id="PS00652">
    <property type="entry name" value="TNFR_NGFR_1"/>
    <property type="match status" value="1"/>
</dbReference>